<evidence type="ECO:0000256" key="7">
    <source>
        <dbReference type="PIRSR" id="PIRSR001480-1"/>
    </source>
</evidence>
<feature type="active site" evidence="7">
    <location>
        <position position="292"/>
    </location>
</feature>
<keyword evidence="5 8" id="KW-0862">Zinc</keyword>
<evidence type="ECO:0000256" key="2">
    <source>
        <dbReference type="ARBA" id="ARBA00010772"/>
    </source>
</evidence>
<dbReference type="GO" id="GO:0005829">
    <property type="term" value="C:cytosol"/>
    <property type="evidence" value="ECO:0007669"/>
    <property type="project" value="TreeGrafter"/>
</dbReference>
<dbReference type="CDD" id="cd07011">
    <property type="entry name" value="cupin_PMI_type_I_N"/>
    <property type="match status" value="1"/>
</dbReference>
<dbReference type="OrthoDB" id="9792649at2"/>
<comment type="similarity">
    <text evidence="2">Belongs to the mannose-6-phosphate isomerase type 1 family.</text>
</comment>
<dbReference type="Proteomes" id="UP000316988">
    <property type="component" value="Unassembled WGS sequence"/>
</dbReference>
<dbReference type="GO" id="GO:0004476">
    <property type="term" value="F:mannose-6-phosphate isomerase activity"/>
    <property type="evidence" value="ECO:0007669"/>
    <property type="project" value="UniProtKB-EC"/>
</dbReference>
<dbReference type="EMBL" id="VLNT01000038">
    <property type="protein sequence ID" value="TSD52771.1"/>
    <property type="molecule type" value="Genomic_DNA"/>
</dbReference>
<evidence type="ECO:0000256" key="6">
    <source>
        <dbReference type="ARBA" id="ARBA00023235"/>
    </source>
</evidence>
<dbReference type="GO" id="GO:0005975">
    <property type="term" value="P:carbohydrate metabolic process"/>
    <property type="evidence" value="ECO:0007669"/>
    <property type="project" value="InterPro"/>
</dbReference>
<keyword evidence="4 8" id="KW-0479">Metal-binding</keyword>
<evidence type="ECO:0000256" key="5">
    <source>
        <dbReference type="ARBA" id="ARBA00022833"/>
    </source>
</evidence>
<sequence>MTRWSVCCFTRPVGQIVETQSLVNTYAWDVLLLENSVQNYDWGSFHEIPAFLGDAPSSEPVAELWIGTHRLGPSSVVDSNGVRRLLSDVAGELPFMLKVLSARRPLSLQVHPGLDLAREGFKAENAAGIPVGAPERSFKDPNHKPEMVYALSTFDMMAGFRPTAEILRVLAPIETSLARRLRDRLTTDPGFAGIVQLVEWLVTERPSADEIEALVRACRDLLDQGVDIKRAYATALMVREEFPNDVGVVVALLMNRLTLQPGEAAFLGAGMLHAHLKGLCLEAMANSDNVLRAGLTTKHIDAEALVRCLDAGMSRLARVTPMVTSAGVEVFDPAAGEFALAVAQSSTAYAEGVELFGEGHRLVICSAGEVECVNASEERTKLRRGESLYAGPEDGTLTVHGTGETAQVFLPFQGGRNTLIDLV</sequence>
<keyword evidence="11" id="KW-1185">Reference proteome</keyword>
<dbReference type="NCBIfam" id="TIGR00218">
    <property type="entry name" value="manA"/>
    <property type="match status" value="1"/>
</dbReference>
<dbReference type="InterPro" id="IPR014710">
    <property type="entry name" value="RmlC-like_jellyroll"/>
</dbReference>
<dbReference type="Gene3D" id="2.60.120.10">
    <property type="entry name" value="Jelly Rolls"/>
    <property type="match status" value="2"/>
</dbReference>
<feature type="binding site" evidence="8">
    <location>
        <position position="111"/>
    </location>
    <ligand>
        <name>Zn(2+)</name>
        <dbReference type="ChEBI" id="CHEBI:29105"/>
    </ligand>
</feature>
<evidence type="ECO:0000256" key="8">
    <source>
        <dbReference type="PIRSR" id="PIRSR001480-2"/>
    </source>
</evidence>
<evidence type="ECO:0000256" key="3">
    <source>
        <dbReference type="ARBA" id="ARBA00011956"/>
    </source>
</evidence>
<feature type="binding site" evidence="8">
    <location>
        <position position="109"/>
    </location>
    <ligand>
        <name>Zn(2+)</name>
        <dbReference type="ChEBI" id="CHEBI:29105"/>
    </ligand>
</feature>
<comment type="cofactor">
    <cofactor evidence="8">
        <name>Zn(2+)</name>
        <dbReference type="ChEBI" id="CHEBI:29105"/>
    </cofactor>
    <text evidence="8">Binds 1 zinc ion per subunit.</text>
</comment>
<dbReference type="PRINTS" id="PR00714">
    <property type="entry name" value="MAN6PISMRASE"/>
</dbReference>
<dbReference type="Gene3D" id="1.10.441.10">
    <property type="entry name" value="Phosphomannose Isomerase, domain 2"/>
    <property type="match status" value="1"/>
</dbReference>
<evidence type="ECO:0000259" key="9">
    <source>
        <dbReference type="Pfam" id="PF20511"/>
    </source>
</evidence>
<dbReference type="GO" id="GO:0008270">
    <property type="term" value="F:zinc ion binding"/>
    <property type="evidence" value="ECO:0007669"/>
    <property type="project" value="InterPro"/>
</dbReference>
<organism evidence="10 11">
    <name type="scientific">Aeromicrobium piscarium</name>
    <dbReference type="NCBI Taxonomy" id="2590901"/>
    <lineage>
        <taxon>Bacteria</taxon>
        <taxon>Bacillati</taxon>
        <taxon>Actinomycetota</taxon>
        <taxon>Actinomycetes</taxon>
        <taxon>Propionibacteriales</taxon>
        <taxon>Nocardioidaceae</taxon>
        <taxon>Aeromicrobium</taxon>
    </lineage>
</organism>
<dbReference type="PIRSF" id="PIRSF001480">
    <property type="entry name" value="Mannose-6-phosphate_isomerase"/>
    <property type="match status" value="1"/>
</dbReference>
<comment type="caution">
    <text evidence="10">The sequence shown here is derived from an EMBL/GenBank/DDBJ whole genome shotgun (WGS) entry which is preliminary data.</text>
</comment>
<protein>
    <recommendedName>
        <fullName evidence="3">mannose-6-phosphate isomerase</fullName>
        <ecNumber evidence="3">5.3.1.8</ecNumber>
    </recommendedName>
</protein>
<gene>
    <name evidence="10" type="primary">manA</name>
    <name evidence="10" type="ORF">FNM00_18615</name>
</gene>
<dbReference type="PANTHER" id="PTHR10309">
    <property type="entry name" value="MANNOSE-6-PHOSPHATE ISOMERASE"/>
    <property type="match status" value="1"/>
</dbReference>
<accession>A0A554RF83</accession>
<dbReference type="EC" id="5.3.1.8" evidence="3"/>
<evidence type="ECO:0000313" key="10">
    <source>
        <dbReference type="EMBL" id="TSD52771.1"/>
    </source>
</evidence>
<keyword evidence="6 10" id="KW-0413">Isomerase</keyword>
<reference evidence="10 11" key="1">
    <citation type="submission" date="2019-07" db="EMBL/GenBank/DDBJ databases">
        <authorList>
            <person name="Zhao L.H."/>
        </authorList>
    </citation>
    <scope>NUCLEOTIDE SEQUENCE [LARGE SCALE GENOMIC DNA]</scope>
    <source>
        <strain evidence="10 11">Co35</strain>
    </source>
</reference>
<dbReference type="PANTHER" id="PTHR10309:SF0">
    <property type="entry name" value="MANNOSE-6-PHOSPHATE ISOMERASE"/>
    <property type="match status" value="1"/>
</dbReference>
<dbReference type="InterPro" id="IPR016305">
    <property type="entry name" value="Mannose-6-P_Isomerase"/>
</dbReference>
<evidence type="ECO:0000256" key="1">
    <source>
        <dbReference type="ARBA" id="ARBA00000757"/>
    </source>
</evidence>
<feature type="domain" description="Phosphomannose isomerase type I catalytic" evidence="9">
    <location>
        <begin position="32"/>
        <end position="162"/>
    </location>
</feature>
<feature type="binding site" evidence="8">
    <location>
        <position position="146"/>
    </location>
    <ligand>
        <name>Zn(2+)</name>
        <dbReference type="ChEBI" id="CHEBI:29105"/>
    </ligand>
</feature>
<evidence type="ECO:0000256" key="4">
    <source>
        <dbReference type="ARBA" id="ARBA00022723"/>
    </source>
</evidence>
<dbReference type="GO" id="GO:0009298">
    <property type="term" value="P:GDP-mannose biosynthetic process"/>
    <property type="evidence" value="ECO:0007669"/>
    <property type="project" value="InterPro"/>
</dbReference>
<proteinExistence type="inferred from homology"/>
<dbReference type="InterPro" id="IPR046457">
    <property type="entry name" value="PMI_typeI_cat"/>
</dbReference>
<evidence type="ECO:0000313" key="11">
    <source>
        <dbReference type="Proteomes" id="UP000316988"/>
    </source>
</evidence>
<dbReference type="AlphaFoldDB" id="A0A554RF83"/>
<name>A0A554RF83_9ACTN</name>
<dbReference type="InterPro" id="IPR011051">
    <property type="entry name" value="RmlC_Cupin_sf"/>
</dbReference>
<comment type="catalytic activity">
    <reaction evidence="1">
        <text>D-mannose 6-phosphate = D-fructose 6-phosphate</text>
        <dbReference type="Rhea" id="RHEA:12356"/>
        <dbReference type="ChEBI" id="CHEBI:58735"/>
        <dbReference type="ChEBI" id="CHEBI:61527"/>
        <dbReference type="EC" id="5.3.1.8"/>
    </reaction>
</comment>
<feature type="binding site" evidence="8">
    <location>
        <position position="273"/>
    </location>
    <ligand>
        <name>Zn(2+)</name>
        <dbReference type="ChEBI" id="CHEBI:29105"/>
    </ligand>
</feature>
<dbReference type="Pfam" id="PF20511">
    <property type="entry name" value="PMI_typeI_cat"/>
    <property type="match status" value="1"/>
</dbReference>
<dbReference type="SUPFAM" id="SSF51182">
    <property type="entry name" value="RmlC-like cupins"/>
    <property type="match status" value="1"/>
</dbReference>
<dbReference type="InterPro" id="IPR001250">
    <property type="entry name" value="Man6P_Isoase-1"/>
</dbReference>